<evidence type="ECO:0000256" key="4">
    <source>
        <dbReference type="ARBA" id="ARBA00022723"/>
    </source>
</evidence>
<comment type="similarity">
    <text evidence="2">Belongs to the cytochrome P450 family.</text>
</comment>
<name>A0ABS2V395_9ACTN</name>
<keyword evidence="5" id="KW-0560">Oxidoreductase</keyword>
<dbReference type="InterPro" id="IPR002401">
    <property type="entry name" value="Cyt_P450_E_grp-I"/>
</dbReference>
<proteinExistence type="inferred from homology"/>
<dbReference type="Pfam" id="PF00067">
    <property type="entry name" value="p450"/>
    <property type="match status" value="1"/>
</dbReference>
<dbReference type="PANTHER" id="PTHR24286">
    <property type="entry name" value="CYTOCHROME P450 26"/>
    <property type="match status" value="1"/>
</dbReference>
<keyword evidence="4" id="KW-0479">Metal-binding</keyword>
<evidence type="ECO:0000313" key="9">
    <source>
        <dbReference type="Proteomes" id="UP000664109"/>
    </source>
</evidence>
<keyword evidence="7" id="KW-0503">Monooxygenase</keyword>
<evidence type="ECO:0000256" key="2">
    <source>
        <dbReference type="ARBA" id="ARBA00010617"/>
    </source>
</evidence>
<evidence type="ECO:0000256" key="1">
    <source>
        <dbReference type="ARBA" id="ARBA00001971"/>
    </source>
</evidence>
<reference evidence="8 9" key="1">
    <citation type="journal article" date="2016" name="Arch. Microbiol.">
        <title>Streptomyces zhihengii sp. nov., isolated from rhizospheric soil of Psammosilene tunicoides.</title>
        <authorList>
            <person name="Huang M.J."/>
            <person name="Fei J.J."/>
            <person name="Salam N."/>
            <person name="Kim C.J."/>
            <person name="Hozzein W.N."/>
            <person name="Xiao M."/>
            <person name="Huang H.Q."/>
            <person name="Li W.J."/>
        </authorList>
    </citation>
    <scope>NUCLEOTIDE SEQUENCE [LARGE SCALE GENOMIC DNA]</scope>
    <source>
        <strain evidence="8 9">YIM T102</strain>
    </source>
</reference>
<evidence type="ECO:0000256" key="5">
    <source>
        <dbReference type="ARBA" id="ARBA00023002"/>
    </source>
</evidence>
<dbReference type="InterPro" id="IPR001128">
    <property type="entry name" value="Cyt_P450"/>
</dbReference>
<evidence type="ECO:0000256" key="7">
    <source>
        <dbReference type="ARBA" id="ARBA00023033"/>
    </source>
</evidence>
<dbReference type="InterPro" id="IPR036396">
    <property type="entry name" value="Cyt_P450_sf"/>
</dbReference>
<evidence type="ECO:0000313" key="8">
    <source>
        <dbReference type="EMBL" id="MBM9623927.1"/>
    </source>
</evidence>
<accession>A0ABS2V395</accession>
<comment type="caution">
    <text evidence="8">The sequence shown here is derived from an EMBL/GenBank/DDBJ whole genome shotgun (WGS) entry which is preliminary data.</text>
</comment>
<dbReference type="CDD" id="cd11067">
    <property type="entry name" value="CYP152"/>
    <property type="match status" value="1"/>
</dbReference>
<keyword evidence="6" id="KW-0408">Iron</keyword>
<dbReference type="SUPFAM" id="SSF48264">
    <property type="entry name" value="Cytochrome P450"/>
    <property type="match status" value="1"/>
</dbReference>
<dbReference type="PRINTS" id="PR00463">
    <property type="entry name" value="EP450I"/>
</dbReference>
<dbReference type="Proteomes" id="UP000664109">
    <property type="component" value="Unassembled WGS sequence"/>
</dbReference>
<evidence type="ECO:0000256" key="3">
    <source>
        <dbReference type="ARBA" id="ARBA00022617"/>
    </source>
</evidence>
<comment type="cofactor">
    <cofactor evidence="1">
        <name>heme</name>
        <dbReference type="ChEBI" id="CHEBI:30413"/>
    </cofactor>
</comment>
<keyword evidence="9" id="KW-1185">Reference proteome</keyword>
<dbReference type="EMBL" id="JAFEJA010000002">
    <property type="protein sequence ID" value="MBM9623927.1"/>
    <property type="molecule type" value="Genomic_DNA"/>
</dbReference>
<gene>
    <name evidence="8" type="ORF">JE024_35670</name>
</gene>
<protein>
    <submittedName>
        <fullName evidence="8">Cytochrome P450</fullName>
    </submittedName>
</protein>
<sequence length="415" mass="45382">MSTVARFLRSLPDSTLPLAVRGYSWLPDRMSDVHGGGVLRTRVLGQPAIFLRGPEAVDFVYDEDHVVRREALPGPVLDTLFGRGAVHTLDGESHRVRKGIFLGLLMDERGVADLQGRVVAGWREWTARHSGEEVVLFDGVAEVLAAAVSEWAGLPCSDASAAGTARDCVAMVDGFATPGPRHFRARRARREQEASLLPVVEHARTGRPGLADGSAVAVLARHRDAAGLPLAPHTVAVEILNVVRPTVAIAWFVAFAAHALHRWPDQRIALLTDEDGSRARAFAHEVRRFYPFAPFVGGLAWRDAAWRGQRIKAGTMVLLDIFGHHRDPAQWDHPRRFDPDRFLREPGAVHRLIPQGGGDPATGHRCPGEDITVTVLAALSTELASLGHTVPHQDLRIPLSRVPTLPRSGMRIRLP</sequence>
<dbReference type="Gene3D" id="1.10.630.10">
    <property type="entry name" value="Cytochrome P450"/>
    <property type="match status" value="1"/>
</dbReference>
<organism evidence="8 9">
    <name type="scientific">Streptomyces zhihengii</name>
    <dbReference type="NCBI Taxonomy" id="1818004"/>
    <lineage>
        <taxon>Bacteria</taxon>
        <taxon>Bacillati</taxon>
        <taxon>Actinomycetota</taxon>
        <taxon>Actinomycetes</taxon>
        <taxon>Kitasatosporales</taxon>
        <taxon>Streptomycetaceae</taxon>
        <taxon>Streptomyces</taxon>
    </lineage>
</organism>
<keyword evidence="3" id="KW-0349">Heme</keyword>
<evidence type="ECO:0000256" key="6">
    <source>
        <dbReference type="ARBA" id="ARBA00023004"/>
    </source>
</evidence>
<dbReference type="PANTHER" id="PTHR24286:SF24">
    <property type="entry name" value="LANOSTEROL 14-ALPHA DEMETHYLASE"/>
    <property type="match status" value="1"/>
</dbReference>